<feature type="region of interest" description="Disordered" evidence="1">
    <location>
        <begin position="1"/>
        <end position="77"/>
    </location>
</feature>
<accession>A0A286U6R8</accession>
<feature type="compositionally biased region" description="Low complexity" evidence="1">
    <location>
        <begin position="7"/>
        <end position="19"/>
    </location>
</feature>
<evidence type="ECO:0000313" key="3">
    <source>
        <dbReference type="Proteomes" id="UP000217199"/>
    </source>
</evidence>
<protein>
    <submittedName>
        <fullName evidence="2">N-acetylglucosaminylphosphatidylinositol deacetylase</fullName>
    </submittedName>
</protein>
<feature type="compositionally biased region" description="Basic and acidic residues" evidence="1">
    <location>
        <begin position="37"/>
        <end position="60"/>
    </location>
</feature>
<keyword evidence="3" id="KW-1185">Reference proteome</keyword>
<dbReference type="EMBL" id="NBII01000010">
    <property type="protein sequence ID" value="PAV15267.1"/>
    <property type="molecule type" value="Genomic_DNA"/>
</dbReference>
<comment type="caution">
    <text evidence="2">The sequence shown here is derived from an EMBL/GenBank/DDBJ whole genome shotgun (WGS) entry which is preliminary data.</text>
</comment>
<dbReference type="Proteomes" id="UP000217199">
    <property type="component" value="Unassembled WGS sequence"/>
</dbReference>
<feature type="compositionally biased region" description="Low complexity" evidence="1">
    <location>
        <begin position="27"/>
        <end position="36"/>
    </location>
</feature>
<proteinExistence type="predicted"/>
<evidence type="ECO:0000256" key="1">
    <source>
        <dbReference type="SAM" id="MobiDB-lite"/>
    </source>
</evidence>
<dbReference type="STRING" id="2282107.A0A286U6R8"/>
<dbReference type="OrthoDB" id="440160at2759"/>
<dbReference type="AlphaFoldDB" id="A0A286U6R8"/>
<name>A0A286U6R8_9AGAM</name>
<dbReference type="InParanoid" id="A0A286U6R8"/>
<organism evidence="2 3">
    <name type="scientific">Pyrrhoderma noxium</name>
    <dbReference type="NCBI Taxonomy" id="2282107"/>
    <lineage>
        <taxon>Eukaryota</taxon>
        <taxon>Fungi</taxon>
        <taxon>Dikarya</taxon>
        <taxon>Basidiomycota</taxon>
        <taxon>Agaricomycotina</taxon>
        <taxon>Agaricomycetes</taxon>
        <taxon>Hymenochaetales</taxon>
        <taxon>Hymenochaetaceae</taxon>
        <taxon>Pyrrhoderma</taxon>
    </lineage>
</organism>
<evidence type="ECO:0000313" key="2">
    <source>
        <dbReference type="EMBL" id="PAV15267.1"/>
    </source>
</evidence>
<reference evidence="2 3" key="1">
    <citation type="journal article" date="2017" name="Mol. Ecol.">
        <title>Comparative and population genomic landscape of Phellinus noxius: A hypervariable fungus causing root rot in trees.</title>
        <authorList>
            <person name="Chung C.L."/>
            <person name="Lee T.J."/>
            <person name="Akiba M."/>
            <person name="Lee H.H."/>
            <person name="Kuo T.H."/>
            <person name="Liu D."/>
            <person name="Ke H.M."/>
            <person name="Yokoi T."/>
            <person name="Roa M.B."/>
            <person name="Lu M.J."/>
            <person name="Chang Y.Y."/>
            <person name="Ann P.J."/>
            <person name="Tsai J.N."/>
            <person name="Chen C.Y."/>
            <person name="Tzean S.S."/>
            <person name="Ota Y."/>
            <person name="Hattori T."/>
            <person name="Sahashi N."/>
            <person name="Liou R.F."/>
            <person name="Kikuchi T."/>
            <person name="Tsai I.J."/>
        </authorList>
    </citation>
    <scope>NUCLEOTIDE SEQUENCE [LARGE SCALE GENOMIC DNA]</scope>
    <source>
        <strain evidence="2 3">FFPRI411160</strain>
    </source>
</reference>
<gene>
    <name evidence="2" type="ORF">PNOK_0902800</name>
</gene>
<sequence>MARKVVKSPSKAGASKSGKSGAGGSKGTAAKAGSSASEKKQDTRGGVEAEGAGGRERERSGNGNGNGNGERGDVPPGVGGGRGSVLFRLLFLLVPMIQMLWTAEAPRRPFGAIRDPETGLFRMKEVSVATTAATTTATTTAGAGAGDGTEVNAEIKKVYELINPRVLTVVTTPRDVMSFVVTLGLMEDQERRDYSEVFVLSVGAGADGGDGGEKDGWGKVLDVVGIDKDRRFILDAREDVEEDWEPEKIAKKVEPFVIENAIDTILTYDTKSSSPHRTNVSDGIKTLLSSPSLASHVSLLASQPGASDTPRIHPERSISPHIHSIGLFSVPSLQSLSGLRWRFIRYGVIPARHMQMARKYRQYSLRI</sequence>